<dbReference type="SUPFAM" id="SSF47699">
    <property type="entry name" value="Bifunctional inhibitor/lipid-transfer protein/seed storage 2S albumin"/>
    <property type="match status" value="1"/>
</dbReference>
<keyword evidence="5" id="KW-0472">Membrane</keyword>
<dbReference type="Gene3D" id="1.10.110.10">
    <property type="entry name" value="Plant lipid-transfer and hydrophobic proteins"/>
    <property type="match status" value="1"/>
</dbReference>
<evidence type="ECO:0000256" key="4">
    <source>
        <dbReference type="ARBA" id="ARBA00023180"/>
    </source>
</evidence>
<dbReference type="PRINTS" id="PR00382">
    <property type="entry name" value="LIPIDTRNSFER"/>
</dbReference>
<keyword evidence="5" id="KW-1133">Transmembrane helix</keyword>
<dbReference type="InterPro" id="IPR000528">
    <property type="entry name" value="Plant_nsLTP"/>
</dbReference>
<keyword evidence="5" id="KW-0812">Transmembrane</keyword>
<organism evidence="8 9">
    <name type="scientific">Sphagnum troendelagicum</name>
    <dbReference type="NCBI Taxonomy" id="128251"/>
    <lineage>
        <taxon>Eukaryota</taxon>
        <taxon>Viridiplantae</taxon>
        <taxon>Streptophyta</taxon>
        <taxon>Embryophyta</taxon>
        <taxon>Bryophyta</taxon>
        <taxon>Sphagnophytina</taxon>
        <taxon>Sphagnopsida</taxon>
        <taxon>Sphagnales</taxon>
        <taxon>Sphagnaceae</taxon>
        <taxon>Sphagnum</taxon>
    </lineage>
</organism>
<evidence type="ECO:0000313" key="9">
    <source>
        <dbReference type="Proteomes" id="UP001497512"/>
    </source>
</evidence>
<name>A0ABP0TXU6_9BRYO</name>
<comment type="similarity">
    <text evidence="1">Belongs to the plant LTP family.</text>
</comment>
<dbReference type="SMART" id="SM00499">
    <property type="entry name" value="AAI"/>
    <property type="match status" value="1"/>
</dbReference>
<evidence type="ECO:0000256" key="2">
    <source>
        <dbReference type="ARBA" id="ARBA00022729"/>
    </source>
</evidence>
<feature type="transmembrane region" description="Helical" evidence="5">
    <location>
        <begin position="162"/>
        <end position="188"/>
    </location>
</feature>
<dbReference type="Pfam" id="PF14368">
    <property type="entry name" value="LTP_2"/>
    <property type="match status" value="1"/>
</dbReference>
<accession>A0ABP0TXU6</accession>
<evidence type="ECO:0000256" key="6">
    <source>
        <dbReference type="SAM" id="SignalP"/>
    </source>
</evidence>
<evidence type="ECO:0000259" key="7">
    <source>
        <dbReference type="SMART" id="SM00499"/>
    </source>
</evidence>
<feature type="signal peptide" evidence="6">
    <location>
        <begin position="1"/>
        <end position="35"/>
    </location>
</feature>
<evidence type="ECO:0000256" key="1">
    <source>
        <dbReference type="ARBA" id="ARBA00009748"/>
    </source>
</evidence>
<dbReference type="InterPro" id="IPR016140">
    <property type="entry name" value="Bifunc_inhib/LTP/seed_store"/>
</dbReference>
<dbReference type="EMBL" id="OZ019908">
    <property type="protein sequence ID" value="CAK9207845.1"/>
    <property type="molecule type" value="Genomic_DNA"/>
</dbReference>
<reference evidence="8" key="1">
    <citation type="submission" date="2024-02" db="EMBL/GenBank/DDBJ databases">
        <authorList>
            <consortium name="ELIXIR-Norway"/>
            <consortium name="Elixir Norway"/>
        </authorList>
    </citation>
    <scope>NUCLEOTIDE SEQUENCE</scope>
</reference>
<dbReference type="InterPro" id="IPR043325">
    <property type="entry name" value="LTSS"/>
</dbReference>
<gene>
    <name evidence="8" type="ORF">CSSPTR1EN2_LOCUS9010</name>
</gene>
<protein>
    <recommendedName>
        <fullName evidence="7">Bifunctional inhibitor/plant lipid transfer protein/seed storage helical domain-containing protein</fullName>
    </recommendedName>
</protein>
<evidence type="ECO:0000256" key="3">
    <source>
        <dbReference type="ARBA" id="ARBA00023157"/>
    </source>
</evidence>
<keyword evidence="9" id="KW-1185">Reference proteome</keyword>
<dbReference type="InterPro" id="IPR036312">
    <property type="entry name" value="Bifun_inhib/LTP/seed_sf"/>
</dbReference>
<dbReference type="CDD" id="cd00010">
    <property type="entry name" value="AAI_LTSS"/>
    <property type="match status" value="1"/>
</dbReference>
<keyword evidence="3" id="KW-1015">Disulfide bond</keyword>
<sequence length="191" mass="19001">MVYPRSQAAMSGVMVQLLLPLLLLLLLLTALNVAAQTASASDCTQYVADLSSCQNYLNNAATVPGTDCCSGIATVEKDSVSCLCAIVSQLVGGAAAGVNLTRVYAVPKDCNLTFSNSSCSAAGVSPTASTPTTTGASPSPVAGVAAAPSKNEGAKSIIVPSFYTVFGAVVLGCVPSVVFSVVAGFGVITAV</sequence>
<keyword evidence="2 6" id="KW-0732">Signal</keyword>
<keyword evidence="4" id="KW-0325">Glycoprotein</keyword>
<evidence type="ECO:0000313" key="8">
    <source>
        <dbReference type="EMBL" id="CAK9207845.1"/>
    </source>
</evidence>
<dbReference type="Proteomes" id="UP001497512">
    <property type="component" value="Chromosome 16"/>
</dbReference>
<feature type="chain" id="PRO_5045273409" description="Bifunctional inhibitor/plant lipid transfer protein/seed storage helical domain-containing protein" evidence="6">
    <location>
        <begin position="36"/>
        <end position="191"/>
    </location>
</feature>
<dbReference type="PANTHER" id="PTHR33044">
    <property type="entry name" value="BIFUNCTIONAL INHIBITOR/LIPID-TRANSFER PROTEIN/SEED STORAGE 2S ALBUMIN SUPERFAMILY PROTEIN-RELATED"/>
    <property type="match status" value="1"/>
</dbReference>
<feature type="domain" description="Bifunctional inhibitor/plant lipid transfer protein/seed storage helical" evidence="7">
    <location>
        <begin position="43"/>
        <end position="119"/>
    </location>
</feature>
<proteinExistence type="inferred from homology"/>
<evidence type="ECO:0000256" key="5">
    <source>
        <dbReference type="SAM" id="Phobius"/>
    </source>
</evidence>